<feature type="domain" description="N-acetyltransferase" evidence="2">
    <location>
        <begin position="20"/>
        <end position="179"/>
    </location>
</feature>
<organism evidence="3 4">
    <name type="scientific">Streptomyces alfalfae</name>
    <dbReference type="NCBI Taxonomy" id="1642299"/>
    <lineage>
        <taxon>Bacteria</taxon>
        <taxon>Bacillati</taxon>
        <taxon>Actinomycetota</taxon>
        <taxon>Actinomycetes</taxon>
        <taxon>Kitasatosporales</taxon>
        <taxon>Streptomycetaceae</taxon>
        <taxon>Streptomyces</taxon>
    </lineage>
</organism>
<feature type="region of interest" description="Disordered" evidence="1">
    <location>
        <begin position="171"/>
        <end position="195"/>
    </location>
</feature>
<dbReference type="PANTHER" id="PTHR43441:SF10">
    <property type="entry name" value="ACETYLTRANSFERASE"/>
    <property type="match status" value="1"/>
</dbReference>
<keyword evidence="3" id="KW-0808">Transferase</keyword>
<name>A0A7T4TW48_9ACTN</name>
<dbReference type="GO" id="GO:0008999">
    <property type="term" value="F:protein-N-terminal-alanine acetyltransferase activity"/>
    <property type="evidence" value="ECO:0007669"/>
    <property type="project" value="TreeGrafter"/>
</dbReference>
<proteinExistence type="predicted"/>
<evidence type="ECO:0000313" key="3">
    <source>
        <dbReference type="EMBL" id="QQC87769.1"/>
    </source>
</evidence>
<evidence type="ECO:0000256" key="1">
    <source>
        <dbReference type="SAM" id="MobiDB-lite"/>
    </source>
</evidence>
<dbReference type="AlphaFoldDB" id="A0A7T4TW48"/>
<dbReference type="PANTHER" id="PTHR43441">
    <property type="entry name" value="RIBOSOMAL-PROTEIN-SERINE ACETYLTRANSFERASE"/>
    <property type="match status" value="1"/>
</dbReference>
<protein>
    <submittedName>
        <fullName evidence="3">GNAT family N-acetyltransferase</fullName>
    </submittedName>
</protein>
<dbReference type="Gene3D" id="3.40.630.30">
    <property type="match status" value="1"/>
</dbReference>
<accession>A0A7T4TW48</accession>
<dbReference type="InterPro" id="IPR000182">
    <property type="entry name" value="GNAT_dom"/>
</dbReference>
<dbReference type="SUPFAM" id="SSF55729">
    <property type="entry name" value="Acyl-CoA N-acyltransferases (Nat)"/>
    <property type="match status" value="1"/>
</dbReference>
<dbReference type="CDD" id="cd04301">
    <property type="entry name" value="NAT_SF"/>
    <property type="match status" value="1"/>
</dbReference>
<dbReference type="RefSeq" id="WP_198501835.1">
    <property type="nucleotide sequence ID" value="NZ_CP065959.1"/>
</dbReference>
<dbReference type="InterPro" id="IPR016181">
    <property type="entry name" value="Acyl_CoA_acyltransferase"/>
</dbReference>
<sequence length="195" mass="20201">MPASPSGRPVRPATIRTARLDLVPLRVEHADAMSRVLDDPALHTFIGGAPEDADALRARYRRVLAGSPNPGVSWCNWVIGLRAEDGAPLVGTVQATVVPGAPGSVAEIAWVVGTAWQRRGIATEAARGLVDWLAWQGVRTVVAHVHPDHGASAAVAAAAGLAATDTVQDGEIRWQSPPDGTPGGGRCGISRGGRP</sequence>
<dbReference type="GO" id="GO:1990189">
    <property type="term" value="F:protein N-terminal-serine acetyltransferase activity"/>
    <property type="evidence" value="ECO:0007669"/>
    <property type="project" value="TreeGrafter"/>
</dbReference>
<dbReference type="EMBL" id="CP065959">
    <property type="protein sequence ID" value="QQC87769.1"/>
    <property type="molecule type" value="Genomic_DNA"/>
</dbReference>
<evidence type="ECO:0000259" key="2">
    <source>
        <dbReference type="PROSITE" id="PS51186"/>
    </source>
</evidence>
<evidence type="ECO:0000313" key="4">
    <source>
        <dbReference type="Proteomes" id="UP000596130"/>
    </source>
</evidence>
<gene>
    <name evidence="3" type="ORF">I8755_04625</name>
</gene>
<dbReference type="Proteomes" id="UP000596130">
    <property type="component" value="Chromosome"/>
</dbReference>
<reference evidence="3 4" key="1">
    <citation type="submission" date="2020-12" db="EMBL/GenBank/DDBJ databases">
        <title>Identification and biosynthesis of polyene macrolides produced by Streptomyces alfalfae Men-myco-93-63.</title>
        <authorList>
            <person name="Liu D."/>
            <person name="Li Y."/>
            <person name="Liu L."/>
            <person name="Han X."/>
            <person name="Shen F."/>
        </authorList>
    </citation>
    <scope>NUCLEOTIDE SEQUENCE [LARGE SCALE GENOMIC DNA]</scope>
    <source>
        <strain evidence="3 4">Men-myco-93-63</strain>
    </source>
</reference>
<dbReference type="GO" id="GO:0005737">
    <property type="term" value="C:cytoplasm"/>
    <property type="evidence" value="ECO:0007669"/>
    <property type="project" value="TreeGrafter"/>
</dbReference>
<feature type="compositionally biased region" description="Gly residues" evidence="1">
    <location>
        <begin position="181"/>
        <end position="195"/>
    </location>
</feature>
<dbReference type="PROSITE" id="PS51186">
    <property type="entry name" value="GNAT"/>
    <property type="match status" value="1"/>
</dbReference>
<dbReference type="InterPro" id="IPR051908">
    <property type="entry name" value="Ribosomal_N-acetyltransferase"/>
</dbReference>
<dbReference type="Pfam" id="PF13302">
    <property type="entry name" value="Acetyltransf_3"/>
    <property type="match status" value="1"/>
</dbReference>